<keyword evidence="1" id="KW-1133">Transmembrane helix</keyword>
<reference evidence="2 3" key="1">
    <citation type="journal article" date="2017" name="Antonie Van Leeuwenhoek">
        <title>Rhizobium rhizosphaerae sp. nov., a novel species isolated from rice rhizosphere.</title>
        <authorList>
            <person name="Zhao J.J."/>
            <person name="Zhang J."/>
            <person name="Zhang R.J."/>
            <person name="Zhang C.W."/>
            <person name="Yin H.Q."/>
            <person name="Zhang X.X."/>
        </authorList>
    </citation>
    <scope>NUCLEOTIDE SEQUENCE [LARGE SCALE GENOMIC DNA]</scope>
    <source>
        <strain evidence="2 3">E3</strain>
    </source>
</reference>
<comment type="caution">
    <text evidence="2">The sequence shown here is derived from an EMBL/GenBank/DDBJ whole genome shotgun (WGS) entry which is preliminary data.</text>
</comment>
<dbReference type="EMBL" id="BAEN01000076">
    <property type="protein sequence ID" value="GAC16746.1"/>
    <property type="molecule type" value="Genomic_DNA"/>
</dbReference>
<dbReference type="AlphaFoldDB" id="K6XYM8"/>
<keyword evidence="1" id="KW-0472">Membrane</keyword>
<dbReference type="PANTHER" id="PTHR38602:SF1">
    <property type="entry name" value="INNER MEMBRANE PROTEIN"/>
    <property type="match status" value="1"/>
</dbReference>
<evidence type="ECO:0000313" key="2">
    <source>
        <dbReference type="EMBL" id="GAC16746.1"/>
    </source>
</evidence>
<evidence type="ECO:0000256" key="1">
    <source>
        <dbReference type="SAM" id="Phobius"/>
    </source>
</evidence>
<dbReference type="PANTHER" id="PTHR38602">
    <property type="entry name" value="INNER MEMBRANE PROTEIN-RELATED"/>
    <property type="match status" value="1"/>
</dbReference>
<dbReference type="Proteomes" id="UP000006334">
    <property type="component" value="Unassembled WGS sequence"/>
</dbReference>
<sequence>MEMTLGNAIFIAFSIVLVIEGIGPMLFPRRWKRYIYQIATQPNEQLRTIGGVMVTIGLVSLVFLLGN</sequence>
<keyword evidence="1" id="KW-0812">Transmembrane</keyword>
<dbReference type="InterPro" id="IPR019201">
    <property type="entry name" value="DUF2065"/>
</dbReference>
<name>K6XYM8_9ALTE</name>
<feature type="transmembrane region" description="Helical" evidence="1">
    <location>
        <begin position="48"/>
        <end position="66"/>
    </location>
</feature>
<keyword evidence="3" id="KW-1185">Reference proteome</keyword>
<organism evidence="2 3">
    <name type="scientific">Aliiglaciecola lipolytica E3</name>
    <dbReference type="NCBI Taxonomy" id="1127673"/>
    <lineage>
        <taxon>Bacteria</taxon>
        <taxon>Pseudomonadati</taxon>
        <taxon>Pseudomonadota</taxon>
        <taxon>Gammaproteobacteria</taxon>
        <taxon>Alteromonadales</taxon>
        <taxon>Alteromonadaceae</taxon>
        <taxon>Aliiglaciecola</taxon>
    </lineage>
</organism>
<evidence type="ECO:0008006" key="4">
    <source>
        <dbReference type="Google" id="ProtNLM"/>
    </source>
</evidence>
<dbReference type="eggNOG" id="COG3242">
    <property type="taxonomic scope" value="Bacteria"/>
</dbReference>
<dbReference type="RefSeq" id="WP_008846548.1">
    <property type="nucleotide sequence ID" value="NZ_BAEN01000076.1"/>
</dbReference>
<dbReference type="STRING" id="1127673.GLIP_4135"/>
<dbReference type="Pfam" id="PF09838">
    <property type="entry name" value="DUF2065"/>
    <property type="match status" value="1"/>
</dbReference>
<evidence type="ECO:0000313" key="3">
    <source>
        <dbReference type="Proteomes" id="UP000006334"/>
    </source>
</evidence>
<accession>K6XYM8</accession>
<gene>
    <name evidence="2" type="ORF">GLIP_4135</name>
</gene>
<feature type="transmembrane region" description="Helical" evidence="1">
    <location>
        <begin position="6"/>
        <end position="27"/>
    </location>
</feature>
<protein>
    <recommendedName>
        <fullName evidence="4">DUF2065 domain-containing protein</fullName>
    </recommendedName>
</protein>
<proteinExistence type="predicted"/>